<sequence length="84" mass="9127">MGYFTNSALGTFARVLIDKHGNKACDMEVLVRHPYPSPREIHDDFALDSEGNTYIAAHSSSVFKIAPDGQQTLLAGGMNTSTLK</sequence>
<reference evidence="1 2" key="2">
    <citation type="submission" date="2015-05" db="EMBL/GenBank/DDBJ databases">
        <authorList>
            <person name="Morales-Cruz A."/>
            <person name="Amrine K.C."/>
            <person name="Cantu D."/>
        </authorList>
    </citation>
    <scope>NUCLEOTIDE SEQUENCE [LARGE SCALE GENOMIC DNA]</scope>
    <source>
        <strain evidence="1">DA912</strain>
    </source>
</reference>
<dbReference type="STRING" id="1214573.A0A0G2FCQ9"/>
<organism evidence="1 2">
    <name type="scientific">Diaporthe ampelina</name>
    <dbReference type="NCBI Taxonomy" id="1214573"/>
    <lineage>
        <taxon>Eukaryota</taxon>
        <taxon>Fungi</taxon>
        <taxon>Dikarya</taxon>
        <taxon>Ascomycota</taxon>
        <taxon>Pezizomycotina</taxon>
        <taxon>Sordariomycetes</taxon>
        <taxon>Sordariomycetidae</taxon>
        <taxon>Diaporthales</taxon>
        <taxon>Diaporthaceae</taxon>
        <taxon>Diaporthe</taxon>
    </lineage>
</organism>
<dbReference type="SUPFAM" id="SSF63829">
    <property type="entry name" value="Calcium-dependent phosphotriesterase"/>
    <property type="match status" value="1"/>
</dbReference>
<dbReference type="InterPro" id="IPR011042">
    <property type="entry name" value="6-blade_b-propeller_TolB-like"/>
</dbReference>
<evidence type="ECO:0000313" key="1">
    <source>
        <dbReference type="EMBL" id="KKY31931.1"/>
    </source>
</evidence>
<proteinExistence type="predicted"/>
<dbReference type="Proteomes" id="UP000034680">
    <property type="component" value="Unassembled WGS sequence"/>
</dbReference>
<dbReference type="EMBL" id="LCUC01000352">
    <property type="protein sequence ID" value="KKY31931.1"/>
    <property type="molecule type" value="Genomic_DNA"/>
</dbReference>
<dbReference type="Gene3D" id="2.120.10.30">
    <property type="entry name" value="TolB, C-terminal domain"/>
    <property type="match status" value="1"/>
</dbReference>
<keyword evidence="2" id="KW-1185">Reference proteome</keyword>
<dbReference type="AlphaFoldDB" id="A0A0G2FCQ9"/>
<gene>
    <name evidence="1" type="ORF">UCDDA912_g08126</name>
</gene>
<name>A0A0G2FCQ9_9PEZI</name>
<accession>A0A0G2FCQ9</accession>
<comment type="caution">
    <text evidence="1">The sequence shown here is derived from an EMBL/GenBank/DDBJ whole genome shotgun (WGS) entry which is preliminary data.</text>
</comment>
<evidence type="ECO:0008006" key="3">
    <source>
        <dbReference type="Google" id="ProtNLM"/>
    </source>
</evidence>
<reference evidence="1 2" key="1">
    <citation type="submission" date="2015-05" db="EMBL/GenBank/DDBJ databases">
        <title>Distinctive expansion of gene families associated with plant cell wall degradation and secondary metabolism in the genomes of grapevine trunk pathogens.</title>
        <authorList>
            <person name="Lawrence D.P."/>
            <person name="Travadon R."/>
            <person name="Rolshausen P.E."/>
            <person name="Baumgartner K."/>
        </authorList>
    </citation>
    <scope>NUCLEOTIDE SEQUENCE [LARGE SCALE GENOMIC DNA]</scope>
    <source>
        <strain evidence="1">DA912</strain>
    </source>
</reference>
<evidence type="ECO:0000313" key="2">
    <source>
        <dbReference type="Proteomes" id="UP000034680"/>
    </source>
</evidence>
<protein>
    <recommendedName>
        <fullName evidence="3">SMP-30/Gluconolactonase/LRE-like region domain-containing protein</fullName>
    </recommendedName>
</protein>
<dbReference type="OrthoDB" id="9977941at2759"/>